<evidence type="ECO:0000256" key="1">
    <source>
        <dbReference type="SAM" id="Phobius"/>
    </source>
</evidence>
<keyword evidence="1" id="KW-0472">Membrane</keyword>
<accession>A0A6C0LWJ1</accession>
<organism evidence="2">
    <name type="scientific">viral metagenome</name>
    <dbReference type="NCBI Taxonomy" id="1070528"/>
    <lineage>
        <taxon>unclassified sequences</taxon>
        <taxon>metagenomes</taxon>
        <taxon>organismal metagenomes</taxon>
    </lineage>
</organism>
<protein>
    <submittedName>
        <fullName evidence="2">Uncharacterized protein</fullName>
    </submittedName>
</protein>
<dbReference type="EMBL" id="MN740559">
    <property type="protein sequence ID" value="QHU33602.1"/>
    <property type="molecule type" value="Genomic_DNA"/>
</dbReference>
<keyword evidence="1" id="KW-1133">Transmembrane helix</keyword>
<name>A0A6C0LWJ1_9ZZZZ</name>
<proteinExistence type="predicted"/>
<reference evidence="2" key="1">
    <citation type="journal article" date="2020" name="Nature">
        <title>Giant virus diversity and host interactions through global metagenomics.</title>
        <authorList>
            <person name="Schulz F."/>
            <person name="Roux S."/>
            <person name="Paez-Espino D."/>
            <person name="Jungbluth S."/>
            <person name="Walsh D.A."/>
            <person name="Denef V.J."/>
            <person name="McMahon K.D."/>
            <person name="Konstantinidis K.T."/>
            <person name="Eloe-Fadrosh E.A."/>
            <person name="Kyrpides N.C."/>
            <person name="Woyke T."/>
        </authorList>
    </citation>
    <scope>NUCLEOTIDE SEQUENCE</scope>
    <source>
        <strain evidence="2">GVMAG-S-1016704-121</strain>
    </source>
</reference>
<feature type="transmembrane region" description="Helical" evidence="1">
    <location>
        <begin position="23"/>
        <end position="46"/>
    </location>
</feature>
<sequence length="132" mass="14523">MKNFSSDTSAPRQKVASSNTVRWWLSVAIGVLVGNLIFLGIVALIIRSTNFEEKIFKPIGKAIGEGMEPGMIRASKIAATSVQKTVYETVDRVQDQAIEGTSRRVVEAVSNTRDDIINDAREVASSYLDQYN</sequence>
<dbReference type="AlphaFoldDB" id="A0A6C0LWJ1"/>
<evidence type="ECO:0000313" key="2">
    <source>
        <dbReference type="EMBL" id="QHU33602.1"/>
    </source>
</evidence>
<keyword evidence="1" id="KW-0812">Transmembrane</keyword>